<name>A0A1L9VKF9_ASPGL</name>
<organism evidence="2 3">
    <name type="scientific">Aspergillus glaucus CBS 516.65</name>
    <dbReference type="NCBI Taxonomy" id="1160497"/>
    <lineage>
        <taxon>Eukaryota</taxon>
        <taxon>Fungi</taxon>
        <taxon>Dikarya</taxon>
        <taxon>Ascomycota</taxon>
        <taxon>Pezizomycotina</taxon>
        <taxon>Eurotiomycetes</taxon>
        <taxon>Eurotiomycetidae</taxon>
        <taxon>Eurotiales</taxon>
        <taxon>Aspergillaceae</taxon>
        <taxon>Aspergillus</taxon>
        <taxon>Aspergillus subgen. Aspergillus</taxon>
    </lineage>
</organism>
<keyword evidence="3" id="KW-1185">Reference proteome</keyword>
<dbReference type="RefSeq" id="XP_022401116.1">
    <property type="nucleotide sequence ID" value="XM_022543514.1"/>
</dbReference>
<reference evidence="3" key="1">
    <citation type="journal article" date="2017" name="Genome Biol.">
        <title>Comparative genomics reveals high biological diversity and specific adaptations in the industrially and medically important fungal genus Aspergillus.</title>
        <authorList>
            <person name="de Vries R.P."/>
            <person name="Riley R."/>
            <person name="Wiebenga A."/>
            <person name="Aguilar-Osorio G."/>
            <person name="Amillis S."/>
            <person name="Uchima C.A."/>
            <person name="Anderluh G."/>
            <person name="Asadollahi M."/>
            <person name="Askin M."/>
            <person name="Barry K."/>
            <person name="Battaglia E."/>
            <person name="Bayram O."/>
            <person name="Benocci T."/>
            <person name="Braus-Stromeyer S.A."/>
            <person name="Caldana C."/>
            <person name="Canovas D."/>
            <person name="Cerqueira G.C."/>
            <person name="Chen F."/>
            <person name="Chen W."/>
            <person name="Choi C."/>
            <person name="Clum A."/>
            <person name="Dos Santos R.A."/>
            <person name="Damasio A.R."/>
            <person name="Diallinas G."/>
            <person name="Emri T."/>
            <person name="Fekete E."/>
            <person name="Flipphi M."/>
            <person name="Freyberg S."/>
            <person name="Gallo A."/>
            <person name="Gournas C."/>
            <person name="Habgood R."/>
            <person name="Hainaut M."/>
            <person name="Harispe M.L."/>
            <person name="Henrissat B."/>
            <person name="Hilden K.S."/>
            <person name="Hope R."/>
            <person name="Hossain A."/>
            <person name="Karabika E."/>
            <person name="Karaffa L."/>
            <person name="Karanyi Z."/>
            <person name="Krasevec N."/>
            <person name="Kuo A."/>
            <person name="Kusch H."/>
            <person name="LaButti K."/>
            <person name="Lagendijk E.L."/>
            <person name="Lapidus A."/>
            <person name="Levasseur A."/>
            <person name="Lindquist E."/>
            <person name="Lipzen A."/>
            <person name="Logrieco A.F."/>
            <person name="MacCabe A."/>
            <person name="Maekelae M.R."/>
            <person name="Malavazi I."/>
            <person name="Melin P."/>
            <person name="Meyer V."/>
            <person name="Mielnichuk N."/>
            <person name="Miskei M."/>
            <person name="Molnar A.P."/>
            <person name="Mule G."/>
            <person name="Ngan C.Y."/>
            <person name="Orejas M."/>
            <person name="Orosz E."/>
            <person name="Ouedraogo J.P."/>
            <person name="Overkamp K.M."/>
            <person name="Park H.-S."/>
            <person name="Perrone G."/>
            <person name="Piumi F."/>
            <person name="Punt P.J."/>
            <person name="Ram A.F."/>
            <person name="Ramon A."/>
            <person name="Rauscher S."/>
            <person name="Record E."/>
            <person name="Riano-Pachon D.M."/>
            <person name="Robert V."/>
            <person name="Roehrig J."/>
            <person name="Ruller R."/>
            <person name="Salamov A."/>
            <person name="Salih N.S."/>
            <person name="Samson R.A."/>
            <person name="Sandor E."/>
            <person name="Sanguinetti M."/>
            <person name="Schuetze T."/>
            <person name="Sepcic K."/>
            <person name="Shelest E."/>
            <person name="Sherlock G."/>
            <person name="Sophianopoulou V."/>
            <person name="Squina F.M."/>
            <person name="Sun H."/>
            <person name="Susca A."/>
            <person name="Todd R.B."/>
            <person name="Tsang A."/>
            <person name="Unkles S.E."/>
            <person name="van de Wiele N."/>
            <person name="van Rossen-Uffink D."/>
            <person name="Oliveira J.V."/>
            <person name="Vesth T.C."/>
            <person name="Visser J."/>
            <person name="Yu J.-H."/>
            <person name="Zhou M."/>
            <person name="Andersen M.R."/>
            <person name="Archer D.B."/>
            <person name="Baker S.E."/>
            <person name="Benoit I."/>
            <person name="Brakhage A.A."/>
            <person name="Braus G.H."/>
            <person name="Fischer R."/>
            <person name="Frisvad J.C."/>
            <person name="Goldman G.H."/>
            <person name="Houbraken J."/>
            <person name="Oakley B."/>
            <person name="Pocsi I."/>
            <person name="Scazzocchio C."/>
            <person name="Seiboth B."/>
            <person name="vanKuyk P.A."/>
            <person name="Wortman J."/>
            <person name="Dyer P.S."/>
            <person name="Grigoriev I.V."/>
        </authorList>
    </citation>
    <scope>NUCLEOTIDE SEQUENCE [LARGE SCALE GENOMIC DNA]</scope>
    <source>
        <strain evidence="3">CBS 516.65</strain>
    </source>
</reference>
<proteinExistence type="predicted"/>
<dbReference type="OrthoDB" id="5332281at2759"/>
<dbReference type="InterPro" id="IPR021840">
    <property type="entry name" value="DUF3433"/>
</dbReference>
<dbReference type="EMBL" id="KV878897">
    <property type="protein sequence ID" value="OJJ84418.1"/>
    <property type="molecule type" value="Genomic_DNA"/>
</dbReference>
<dbReference type="STRING" id="1160497.A0A1L9VKF9"/>
<dbReference type="VEuPathDB" id="FungiDB:ASPGLDRAFT_25860"/>
<dbReference type="GeneID" id="34459775"/>
<evidence type="ECO:0000313" key="3">
    <source>
        <dbReference type="Proteomes" id="UP000184300"/>
    </source>
</evidence>
<protein>
    <submittedName>
        <fullName evidence="2">Uncharacterized protein</fullName>
    </submittedName>
</protein>
<keyword evidence="1" id="KW-0472">Membrane</keyword>
<evidence type="ECO:0000256" key="1">
    <source>
        <dbReference type="SAM" id="Phobius"/>
    </source>
</evidence>
<dbReference type="Pfam" id="PF11915">
    <property type="entry name" value="DUF3433"/>
    <property type="match status" value="1"/>
</dbReference>
<keyword evidence="1" id="KW-0812">Transmembrane</keyword>
<feature type="transmembrane region" description="Helical" evidence="1">
    <location>
        <begin position="63"/>
        <end position="86"/>
    </location>
</feature>
<dbReference type="Proteomes" id="UP000184300">
    <property type="component" value="Unassembled WGS sequence"/>
</dbReference>
<dbReference type="AlphaFoldDB" id="A0A1L9VKF9"/>
<keyword evidence="1" id="KW-1133">Transmembrane helix</keyword>
<evidence type="ECO:0000313" key="2">
    <source>
        <dbReference type="EMBL" id="OJJ84418.1"/>
    </source>
</evidence>
<accession>A0A1L9VKF9</accession>
<sequence length="257" mass="28594">MDSWYRPKVDIICGLMVPRPAKQSAPWSATLETPTKATKSILLDYISPSQPATLVKAFRNQHYLLAASVVCSLLLRLLVTLFTGLITLSQFQVEYGTVPVQILDLFSANKDRLSSVDMEPRTSLEGIIFHNASYPEGTDKDFAFPRFSAPDIPPDASIQATIDGFAADLDCQPCQLVVDKDRACFMNLVSPGVSFISSNCTMIFTRVHRQQMLLLLRNKLPQSQPKKLSSSSSSLVALHRRTKRWFSDITSHGMTPL</sequence>
<gene>
    <name evidence="2" type="ORF">ASPGLDRAFT_25860</name>
</gene>